<evidence type="ECO:0000256" key="15">
    <source>
        <dbReference type="PROSITE-ProRule" id="PRU01319"/>
    </source>
</evidence>
<accession>A0A4R6BMX5</accession>
<dbReference type="GO" id="GO:0005737">
    <property type="term" value="C:cytoplasm"/>
    <property type="evidence" value="ECO:0007669"/>
    <property type="project" value="UniProtKB-SubCell"/>
</dbReference>
<evidence type="ECO:0000256" key="11">
    <source>
        <dbReference type="ARBA" id="ARBA00022759"/>
    </source>
</evidence>
<dbReference type="Proteomes" id="UP000295328">
    <property type="component" value="Unassembled WGS sequence"/>
</dbReference>
<dbReference type="NCBIfam" id="NF000595">
    <property type="entry name" value="PRK00015.1-3"/>
    <property type="match status" value="1"/>
</dbReference>
<evidence type="ECO:0000256" key="7">
    <source>
        <dbReference type="ARBA" id="ARBA00019179"/>
    </source>
</evidence>
<feature type="binding site" evidence="14 15">
    <location>
        <position position="71"/>
    </location>
    <ligand>
        <name>a divalent metal cation</name>
        <dbReference type="ChEBI" id="CHEBI:60240"/>
    </ligand>
</feature>
<sequence length="251" mass="27769">MKLNELKIVLQSHSDAQQITELFGEDKRVGAQKLIAARLKQIENEAGLLENYIAASEFEARYPGEVICGIDEVGRGPLAGPVVACAVILDEGHYYPGLTDSKKLSAKKRQQLEQDLIARVSDYAIGMASVEEIDNINIYEASKLAMTRAVQGLKIKPTVLLIDAMQLNTGLIEESIIKGDMRSVSIGAASIIAKEYRDRLMADYDVKYPGYDFKHNAGYGTKKHLEGLSQYGVTPIHRRTFEPIKTIVKDV</sequence>
<comment type="catalytic activity">
    <reaction evidence="1 14 15 16">
        <text>Endonucleolytic cleavage to 5'-phosphomonoester.</text>
        <dbReference type="EC" id="3.1.26.4"/>
    </reaction>
</comment>
<evidence type="ECO:0000256" key="10">
    <source>
        <dbReference type="ARBA" id="ARBA00022723"/>
    </source>
</evidence>
<dbReference type="GO" id="GO:0003723">
    <property type="term" value="F:RNA binding"/>
    <property type="evidence" value="ECO:0007669"/>
    <property type="project" value="UniProtKB-UniRule"/>
</dbReference>
<comment type="cofactor">
    <cofactor evidence="14 15">
        <name>Mn(2+)</name>
        <dbReference type="ChEBI" id="CHEBI:29035"/>
    </cofactor>
    <cofactor evidence="14 15">
        <name>Mg(2+)</name>
        <dbReference type="ChEBI" id="CHEBI:18420"/>
    </cofactor>
    <text evidence="14 15">Manganese or magnesium. Binds 1 divalent metal ion per monomer in the absence of substrate. May bind a second metal ion after substrate binding.</text>
</comment>
<evidence type="ECO:0000256" key="8">
    <source>
        <dbReference type="ARBA" id="ARBA00022490"/>
    </source>
</evidence>
<dbReference type="GO" id="GO:0004523">
    <property type="term" value="F:RNA-DNA hybrid ribonuclease activity"/>
    <property type="evidence" value="ECO:0007669"/>
    <property type="project" value="UniProtKB-UniRule"/>
</dbReference>
<evidence type="ECO:0000313" key="19">
    <source>
        <dbReference type="Proteomes" id="UP000295328"/>
    </source>
</evidence>
<dbReference type="AlphaFoldDB" id="A0A4R6BMX5"/>
<dbReference type="SUPFAM" id="SSF53098">
    <property type="entry name" value="Ribonuclease H-like"/>
    <property type="match status" value="1"/>
</dbReference>
<dbReference type="Gene3D" id="3.30.420.10">
    <property type="entry name" value="Ribonuclease H-like superfamily/Ribonuclease H"/>
    <property type="match status" value="1"/>
</dbReference>
<dbReference type="OrthoDB" id="9803420at2"/>
<dbReference type="HAMAP" id="MF_00052_B">
    <property type="entry name" value="RNase_HII_B"/>
    <property type="match status" value="1"/>
</dbReference>
<keyword evidence="8 14" id="KW-0963">Cytoplasm</keyword>
<dbReference type="Pfam" id="PF01351">
    <property type="entry name" value="RNase_HII"/>
    <property type="match status" value="1"/>
</dbReference>
<evidence type="ECO:0000256" key="3">
    <source>
        <dbReference type="ARBA" id="ARBA00004065"/>
    </source>
</evidence>
<reference evidence="18 19" key="1">
    <citation type="submission" date="2019-01" db="EMBL/GenBank/DDBJ databases">
        <title>Draft genome sequences of the type strains of six Macrococcus species.</title>
        <authorList>
            <person name="Mazhar S."/>
            <person name="Altermann E."/>
            <person name="Hill C."/>
            <person name="Mcauliffe O."/>
        </authorList>
    </citation>
    <scope>NUCLEOTIDE SEQUENCE [LARGE SCALE GENOMIC DNA]</scope>
    <source>
        <strain evidence="18 19">CCM4809</strain>
    </source>
</reference>
<dbReference type="InterPro" id="IPR001352">
    <property type="entry name" value="RNase_HII/HIII"/>
</dbReference>
<dbReference type="EMBL" id="SCWE01000001">
    <property type="protein sequence ID" value="TDM03190.1"/>
    <property type="molecule type" value="Genomic_DNA"/>
</dbReference>
<dbReference type="NCBIfam" id="NF000594">
    <property type="entry name" value="PRK00015.1-1"/>
    <property type="match status" value="1"/>
</dbReference>
<dbReference type="PANTHER" id="PTHR10954">
    <property type="entry name" value="RIBONUCLEASE H2 SUBUNIT A"/>
    <property type="match status" value="1"/>
</dbReference>
<protein>
    <recommendedName>
        <fullName evidence="7 14">Ribonuclease HII</fullName>
        <shortName evidence="14">RNase HII</shortName>
        <ecNumber evidence="6 14">3.1.26.4</ecNumber>
    </recommendedName>
</protein>
<dbReference type="InterPro" id="IPR022898">
    <property type="entry name" value="RNase_HII"/>
</dbReference>
<keyword evidence="9 14" id="KW-0540">Nuclease</keyword>
<dbReference type="InterPro" id="IPR024567">
    <property type="entry name" value="RNase_HII/HIII_dom"/>
</dbReference>
<name>A0A4R6BMX5_9STAP</name>
<evidence type="ECO:0000256" key="6">
    <source>
        <dbReference type="ARBA" id="ARBA00012180"/>
    </source>
</evidence>
<keyword evidence="11 14" id="KW-0255">Endonuclease</keyword>
<dbReference type="EC" id="3.1.26.4" evidence="6 14"/>
<evidence type="ECO:0000256" key="16">
    <source>
        <dbReference type="RuleBase" id="RU003515"/>
    </source>
</evidence>
<comment type="similarity">
    <text evidence="5 14 16">Belongs to the RNase HII family.</text>
</comment>
<evidence type="ECO:0000256" key="14">
    <source>
        <dbReference type="HAMAP-Rule" id="MF_00052"/>
    </source>
</evidence>
<feature type="binding site" evidence="14 15">
    <location>
        <position position="163"/>
    </location>
    <ligand>
        <name>a divalent metal cation</name>
        <dbReference type="ChEBI" id="CHEBI:60240"/>
    </ligand>
</feature>
<gene>
    <name evidence="14" type="primary">rnhB</name>
    <name evidence="18" type="ORF">ERX37_03645</name>
</gene>
<comment type="cofactor">
    <cofactor evidence="2">
        <name>Mg(2+)</name>
        <dbReference type="ChEBI" id="CHEBI:18420"/>
    </cofactor>
</comment>
<evidence type="ECO:0000256" key="1">
    <source>
        <dbReference type="ARBA" id="ARBA00000077"/>
    </source>
</evidence>
<evidence type="ECO:0000256" key="9">
    <source>
        <dbReference type="ARBA" id="ARBA00022722"/>
    </source>
</evidence>
<evidence type="ECO:0000256" key="2">
    <source>
        <dbReference type="ARBA" id="ARBA00001946"/>
    </source>
</evidence>
<feature type="domain" description="RNase H type-2" evidence="17">
    <location>
        <begin position="65"/>
        <end position="251"/>
    </location>
</feature>
<dbReference type="InterPro" id="IPR036397">
    <property type="entry name" value="RNaseH_sf"/>
</dbReference>
<keyword evidence="13 14" id="KW-0464">Manganese</keyword>
<dbReference type="RefSeq" id="WP_133429277.1">
    <property type="nucleotide sequence ID" value="NZ_BMCC01000001.1"/>
</dbReference>
<dbReference type="PANTHER" id="PTHR10954:SF18">
    <property type="entry name" value="RIBONUCLEASE HII"/>
    <property type="match status" value="1"/>
</dbReference>
<dbReference type="CDD" id="cd07182">
    <property type="entry name" value="RNase_HII_bacteria_HII_like"/>
    <property type="match status" value="1"/>
</dbReference>
<comment type="subcellular location">
    <subcellularLocation>
        <location evidence="4 14">Cytoplasm</location>
    </subcellularLocation>
</comment>
<proteinExistence type="inferred from homology"/>
<dbReference type="GO" id="GO:0006298">
    <property type="term" value="P:mismatch repair"/>
    <property type="evidence" value="ECO:0007669"/>
    <property type="project" value="TreeGrafter"/>
</dbReference>
<comment type="function">
    <text evidence="3 14 16">Endonuclease that specifically degrades the RNA of RNA-DNA hybrids.</text>
</comment>
<feature type="binding site" evidence="14 15">
    <location>
        <position position="72"/>
    </location>
    <ligand>
        <name>a divalent metal cation</name>
        <dbReference type="ChEBI" id="CHEBI:60240"/>
    </ligand>
</feature>
<evidence type="ECO:0000256" key="4">
    <source>
        <dbReference type="ARBA" id="ARBA00004496"/>
    </source>
</evidence>
<comment type="caution">
    <text evidence="18">The sequence shown here is derived from an EMBL/GenBank/DDBJ whole genome shotgun (WGS) entry which is preliminary data.</text>
</comment>
<organism evidence="18 19">
    <name type="scientific">Macrococcus hajekii</name>
    <dbReference type="NCBI Taxonomy" id="198482"/>
    <lineage>
        <taxon>Bacteria</taxon>
        <taxon>Bacillati</taxon>
        <taxon>Bacillota</taxon>
        <taxon>Bacilli</taxon>
        <taxon>Bacillales</taxon>
        <taxon>Staphylococcaceae</taxon>
        <taxon>Macrococcus</taxon>
    </lineage>
</organism>
<evidence type="ECO:0000256" key="13">
    <source>
        <dbReference type="ARBA" id="ARBA00023211"/>
    </source>
</evidence>
<keyword evidence="12 14" id="KW-0378">Hydrolase</keyword>
<dbReference type="InterPro" id="IPR012337">
    <property type="entry name" value="RNaseH-like_sf"/>
</dbReference>
<evidence type="ECO:0000259" key="17">
    <source>
        <dbReference type="PROSITE" id="PS51975"/>
    </source>
</evidence>
<evidence type="ECO:0000313" key="18">
    <source>
        <dbReference type="EMBL" id="TDM03190.1"/>
    </source>
</evidence>
<evidence type="ECO:0000256" key="5">
    <source>
        <dbReference type="ARBA" id="ARBA00007383"/>
    </source>
</evidence>
<dbReference type="GO" id="GO:0032299">
    <property type="term" value="C:ribonuclease H2 complex"/>
    <property type="evidence" value="ECO:0007669"/>
    <property type="project" value="TreeGrafter"/>
</dbReference>
<dbReference type="PROSITE" id="PS51975">
    <property type="entry name" value="RNASE_H_2"/>
    <property type="match status" value="1"/>
</dbReference>
<evidence type="ECO:0000256" key="12">
    <source>
        <dbReference type="ARBA" id="ARBA00022801"/>
    </source>
</evidence>
<dbReference type="GO" id="GO:0043137">
    <property type="term" value="P:DNA replication, removal of RNA primer"/>
    <property type="evidence" value="ECO:0007669"/>
    <property type="project" value="TreeGrafter"/>
</dbReference>
<dbReference type="FunFam" id="3.30.420.10:FF:000006">
    <property type="entry name" value="Ribonuclease HII"/>
    <property type="match status" value="1"/>
</dbReference>
<keyword evidence="19" id="KW-1185">Reference proteome</keyword>
<keyword evidence="10 14" id="KW-0479">Metal-binding</keyword>
<dbReference type="GO" id="GO:0030145">
    <property type="term" value="F:manganese ion binding"/>
    <property type="evidence" value="ECO:0007669"/>
    <property type="project" value="UniProtKB-UniRule"/>
</dbReference>